<dbReference type="AlphaFoldDB" id="A0A1Y1SXP7"/>
<reference evidence="1 2" key="1">
    <citation type="submission" date="2013-04" db="EMBL/GenBank/DDBJ databases">
        <title>Zunongwangia sp. 22II14-10F7 Genome Sequencing.</title>
        <authorList>
            <person name="Lai Q."/>
            <person name="Shao Z."/>
        </authorList>
    </citation>
    <scope>NUCLEOTIDE SEQUENCE [LARGE SCALE GENOMIC DNA]</scope>
    <source>
        <strain evidence="1 2">22II14-10F7</strain>
    </source>
</reference>
<proteinExistence type="predicted"/>
<keyword evidence="2" id="KW-1185">Reference proteome</keyword>
<gene>
    <name evidence="1" type="ORF">IIF7_20261</name>
</gene>
<dbReference type="STRING" id="1185767.IIF7_20261"/>
<name>A0A1Y1SXP7_9FLAO</name>
<dbReference type="Proteomes" id="UP000192746">
    <property type="component" value="Unassembled WGS sequence"/>
</dbReference>
<comment type="caution">
    <text evidence="1">The sequence shown here is derived from an EMBL/GenBank/DDBJ whole genome shotgun (WGS) entry which is preliminary data.</text>
</comment>
<sequence>MESENLLIARIKNSNLADSDKEILIKILKDDTKNYDQFVKTLVDILRIGKVAFKFLDIDLE</sequence>
<dbReference type="EMBL" id="ARYN01000040">
    <property type="protein sequence ID" value="ORL43549.1"/>
    <property type="molecule type" value="Genomic_DNA"/>
</dbReference>
<organism evidence="1 2">
    <name type="scientific">Zunongwangia atlantica 22II14-10F7</name>
    <dbReference type="NCBI Taxonomy" id="1185767"/>
    <lineage>
        <taxon>Bacteria</taxon>
        <taxon>Pseudomonadati</taxon>
        <taxon>Bacteroidota</taxon>
        <taxon>Flavobacteriia</taxon>
        <taxon>Flavobacteriales</taxon>
        <taxon>Flavobacteriaceae</taxon>
        <taxon>Zunongwangia</taxon>
    </lineage>
</organism>
<protein>
    <submittedName>
        <fullName evidence="1">Uncharacterized protein</fullName>
    </submittedName>
</protein>
<dbReference type="RefSeq" id="WP_084843504.1">
    <property type="nucleotide sequence ID" value="NZ_ARYN01000040.1"/>
</dbReference>
<evidence type="ECO:0000313" key="2">
    <source>
        <dbReference type="Proteomes" id="UP000192746"/>
    </source>
</evidence>
<evidence type="ECO:0000313" key="1">
    <source>
        <dbReference type="EMBL" id="ORL43549.1"/>
    </source>
</evidence>
<accession>A0A1Y1SXP7</accession>